<sequence>MKDAKEKLHVWLLKSLKRYLKEIYNLSTKLKNLFSNTTTIMQIFDIFIYTLLGLNIFSNTIAFPLSKKGFLDGTLNNLDVINPITTLNSVIDSEVSKNNNDNTKNKRQTIGYLIE</sequence>
<dbReference type="EMBL" id="CAJVPS010000899">
    <property type="protein sequence ID" value="CAG8514559.1"/>
    <property type="molecule type" value="Genomic_DNA"/>
</dbReference>
<keyword evidence="1" id="KW-0812">Transmembrane</keyword>
<dbReference type="AlphaFoldDB" id="A0A9N9F7A3"/>
<keyword evidence="1" id="KW-0472">Membrane</keyword>
<gene>
    <name evidence="2" type="ORF">ALEPTO_LOCUS4148</name>
</gene>
<reference evidence="2" key="1">
    <citation type="submission" date="2021-06" db="EMBL/GenBank/DDBJ databases">
        <authorList>
            <person name="Kallberg Y."/>
            <person name="Tangrot J."/>
            <person name="Rosling A."/>
        </authorList>
    </citation>
    <scope>NUCLEOTIDE SEQUENCE</scope>
    <source>
        <strain evidence="2">FL130A</strain>
    </source>
</reference>
<proteinExistence type="predicted"/>
<protein>
    <submittedName>
        <fullName evidence="2">5165_t:CDS:1</fullName>
    </submittedName>
</protein>
<accession>A0A9N9F7A3</accession>
<name>A0A9N9F7A3_9GLOM</name>
<evidence type="ECO:0000313" key="3">
    <source>
        <dbReference type="Proteomes" id="UP000789508"/>
    </source>
</evidence>
<comment type="caution">
    <text evidence="2">The sequence shown here is derived from an EMBL/GenBank/DDBJ whole genome shotgun (WGS) entry which is preliminary data.</text>
</comment>
<organism evidence="2 3">
    <name type="scientific">Ambispora leptoticha</name>
    <dbReference type="NCBI Taxonomy" id="144679"/>
    <lineage>
        <taxon>Eukaryota</taxon>
        <taxon>Fungi</taxon>
        <taxon>Fungi incertae sedis</taxon>
        <taxon>Mucoromycota</taxon>
        <taxon>Glomeromycotina</taxon>
        <taxon>Glomeromycetes</taxon>
        <taxon>Archaeosporales</taxon>
        <taxon>Ambisporaceae</taxon>
        <taxon>Ambispora</taxon>
    </lineage>
</organism>
<keyword evidence="1" id="KW-1133">Transmembrane helix</keyword>
<evidence type="ECO:0000256" key="1">
    <source>
        <dbReference type="SAM" id="Phobius"/>
    </source>
</evidence>
<evidence type="ECO:0000313" key="2">
    <source>
        <dbReference type="EMBL" id="CAG8514559.1"/>
    </source>
</evidence>
<dbReference type="Proteomes" id="UP000789508">
    <property type="component" value="Unassembled WGS sequence"/>
</dbReference>
<feature type="transmembrane region" description="Helical" evidence="1">
    <location>
        <begin position="39"/>
        <end position="58"/>
    </location>
</feature>
<keyword evidence="3" id="KW-1185">Reference proteome</keyword>